<dbReference type="EMBL" id="AGIZ01000009">
    <property type="protein sequence ID" value="EHC11513.1"/>
    <property type="molecule type" value="Genomic_DNA"/>
</dbReference>
<feature type="signal peptide" evidence="1">
    <location>
        <begin position="1"/>
        <end position="28"/>
    </location>
</feature>
<proteinExistence type="predicted"/>
<dbReference type="AlphaFoldDB" id="G6FWA6"/>
<reference evidence="2 3" key="1">
    <citation type="submission" date="2011-09" db="EMBL/GenBank/DDBJ databases">
        <title>The draft genome of Fischerella sp. JSC-11.</title>
        <authorList>
            <consortium name="US DOE Joint Genome Institute (JGI-PGF)"/>
            <person name="Lucas S."/>
            <person name="Han J."/>
            <person name="Lapidus A."/>
            <person name="Cheng J.-F."/>
            <person name="Goodwin L."/>
            <person name="Pitluck S."/>
            <person name="Peters L."/>
            <person name="Land M.L."/>
            <person name="Hauser L."/>
            <person name="Sarkisova S."/>
            <person name="Bryant D.A."/>
            <person name="Brown I."/>
            <person name="Woyke T.J."/>
        </authorList>
    </citation>
    <scope>NUCLEOTIDE SEQUENCE [LARGE SCALE GENOMIC DNA]</scope>
    <source>
        <strain evidence="2 3">JSC-11</strain>
    </source>
</reference>
<dbReference type="Proteomes" id="UP000004344">
    <property type="component" value="Unassembled WGS sequence"/>
</dbReference>
<keyword evidence="1" id="KW-0732">Signal</keyword>
<name>G6FWA6_9CYAN</name>
<evidence type="ECO:0000256" key="1">
    <source>
        <dbReference type="SAM" id="SignalP"/>
    </source>
</evidence>
<accession>G6FWA6</accession>
<keyword evidence="3" id="KW-1185">Reference proteome</keyword>
<evidence type="ECO:0000313" key="2">
    <source>
        <dbReference type="EMBL" id="EHC11513.1"/>
    </source>
</evidence>
<organism evidence="2 3">
    <name type="scientific">Fischerella thermalis JSC-11</name>
    <dbReference type="NCBI Taxonomy" id="741277"/>
    <lineage>
        <taxon>Bacteria</taxon>
        <taxon>Bacillati</taxon>
        <taxon>Cyanobacteriota</taxon>
        <taxon>Cyanophyceae</taxon>
        <taxon>Nostocales</taxon>
        <taxon>Hapalosiphonaceae</taxon>
        <taxon>Fischerella</taxon>
    </lineage>
</organism>
<sequence>MLNLKRSYLIFASALALGTTAIPIMAHAEPTVYQGPNGRVIVNGVNRNVYKGRNGTIIYNGVNRDVVKGPNGRTLYNGVRYDVYKGPNGTVLRTPNRTYINPGSYRR</sequence>
<gene>
    <name evidence="2" type="ORF">FJSC11DRAFT_2965</name>
</gene>
<dbReference type="GeneID" id="35797238"/>
<dbReference type="RefSeq" id="WP_009457829.1">
    <property type="nucleotide sequence ID" value="NZ_AGIZ01000009.1"/>
</dbReference>
<evidence type="ECO:0000313" key="3">
    <source>
        <dbReference type="Proteomes" id="UP000004344"/>
    </source>
</evidence>
<comment type="caution">
    <text evidence="2">The sequence shown here is derived from an EMBL/GenBank/DDBJ whole genome shotgun (WGS) entry which is preliminary data.</text>
</comment>
<protein>
    <submittedName>
        <fullName evidence="2">Uncharacterized protein</fullName>
    </submittedName>
</protein>
<feature type="chain" id="PRO_5003488985" evidence="1">
    <location>
        <begin position="29"/>
        <end position="107"/>
    </location>
</feature>